<protein>
    <submittedName>
        <fullName evidence="1">Uncharacterized protein</fullName>
    </submittedName>
</protein>
<keyword evidence="2" id="KW-1185">Reference proteome</keyword>
<proteinExistence type="predicted"/>
<reference evidence="1 2" key="1">
    <citation type="submission" date="2013-11" db="EMBL/GenBank/DDBJ databases">
        <title>Draft genome of the bovine lungworm Dictyocaulus viviparus.</title>
        <authorList>
            <person name="Mitreva M."/>
        </authorList>
    </citation>
    <scope>NUCLEOTIDE SEQUENCE [LARGE SCALE GENOMIC DNA]</scope>
    <source>
        <strain evidence="1 2">HannoverDv2000</strain>
    </source>
</reference>
<sequence>MVLIVVTDAEVFSKEKLIDWKKIRRKNRIYSDQYVDDYCIRVRRMDDVSWIFSDVINVKLVVLISASG</sequence>
<evidence type="ECO:0000313" key="2">
    <source>
        <dbReference type="Proteomes" id="UP000053766"/>
    </source>
</evidence>
<dbReference type="EMBL" id="KN717230">
    <property type="protein sequence ID" value="KJH40419.1"/>
    <property type="molecule type" value="Genomic_DNA"/>
</dbReference>
<gene>
    <name evidence="1" type="ORF">DICVIV_13625</name>
</gene>
<evidence type="ECO:0000313" key="1">
    <source>
        <dbReference type="EMBL" id="KJH40419.1"/>
    </source>
</evidence>
<dbReference type="AlphaFoldDB" id="A0A0D8X9W0"/>
<organism evidence="1 2">
    <name type="scientific">Dictyocaulus viviparus</name>
    <name type="common">Bovine lungworm</name>
    <dbReference type="NCBI Taxonomy" id="29172"/>
    <lineage>
        <taxon>Eukaryota</taxon>
        <taxon>Metazoa</taxon>
        <taxon>Ecdysozoa</taxon>
        <taxon>Nematoda</taxon>
        <taxon>Chromadorea</taxon>
        <taxon>Rhabditida</taxon>
        <taxon>Rhabditina</taxon>
        <taxon>Rhabditomorpha</taxon>
        <taxon>Strongyloidea</taxon>
        <taxon>Metastrongylidae</taxon>
        <taxon>Dictyocaulus</taxon>
    </lineage>
</organism>
<reference evidence="2" key="2">
    <citation type="journal article" date="2016" name="Sci. Rep.">
        <title>Dictyocaulus viviparus genome, variome and transcriptome elucidate lungworm biology and support future intervention.</title>
        <authorList>
            <person name="McNulty S.N."/>
            <person name="Strube C."/>
            <person name="Rosa B.A."/>
            <person name="Martin J.C."/>
            <person name="Tyagi R."/>
            <person name="Choi Y.J."/>
            <person name="Wang Q."/>
            <person name="Hallsworth Pepin K."/>
            <person name="Zhang X."/>
            <person name="Ozersky P."/>
            <person name="Wilson R.K."/>
            <person name="Sternberg P.W."/>
            <person name="Gasser R.B."/>
            <person name="Mitreva M."/>
        </authorList>
    </citation>
    <scope>NUCLEOTIDE SEQUENCE [LARGE SCALE GENOMIC DNA]</scope>
    <source>
        <strain evidence="2">HannoverDv2000</strain>
    </source>
</reference>
<name>A0A0D8X9W0_DICVI</name>
<dbReference type="Proteomes" id="UP000053766">
    <property type="component" value="Unassembled WGS sequence"/>
</dbReference>
<accession>A0A0D8X9W0</accession>